<proteinExistence type="predicted"/>
<name>A0AAQ3MWG5_VIGMU</name>
<protein>
    <submittedName>
        <fullName evidence="1">Uncharacterized protein</fullName>
    </submittedName>
</protein>
<gene>
    <name evidence="1" type="ORF">V8G54_030482</name>
</gene>
<organism evidence="1 2">
    <name type="scientific">Vigna mungo</name>
    <name type="common">Black gram</name>
    <name type="synonym">Phaseolus mungo</name>
    <dbReference type="NCBI Taxonomy" id="3915"/>
    <lineage>
        <taxon>Eukaryota</taxon>
        <taxon>Viridiplantae</taxon>
        <taxon>Streptophyta</taxon>
        <taxon>Embryophyta</taxon>
        <taxon>Tracheophyta</taxon>
        <taxon>Spermatophyta</taxon>
        <taxon>Magnoliopsida</taxon>
        <taxon>eudicotyledons</taxon>
        <taxon>Gunneridae</taxon>
        <taxon>Pentapetalae</taxon>
        <taxon>rosids</taxon>
        <taxon>fabids</taxon>
        <taxon>Fabales</taxon>
        <taxon>Fabaceae</taxon>
        <taxon>Papilionoideae</taxon>
        <taxon>50 kb inversion clade</taxon>
        <taxon>NPAAA clade</taxon>
        <taxon>indigoferoid/millettioid clade</taxon>
        <taxon>Phaseoleae</taxon>
        <taxon>Vigna</taxon>
    </lineage>
</organism>
<sequence>MASLLSADCSGIADVSGFSSSLCSNGCFSGSFWFSFTLVTKGSASTVSVGPVSKLVVSSTTSSEGSVAFPSTASAACSGTAIVLGCSASCNSFSASSIFSPTCVATGSSLSSTPAPVSKT</sequence>
<accession>A0AAQ3MWG5</accession>
<evidence type="ECO:0000313" key="1">
    <source>
        <dbReference type="EMBL" id="WVY98331.1"/>
    </source>
</evidence>
<dbReference type="EMBL" id="CP144692">
    <property type="protein sequence ID" value="WVY98331.1"/>
    <property type="molecule type" value="Genomic_DNA"/>
</dbReference>
<evidence type="ECO:0000313" key="2">
    <source>
        <dbReference type="Proteomes" id="UP001374535"/>
    </source>
</evidence>
<keyword evidence="2" id="KW-1185">Reference proteome</keyword>
<reference evidence="1 2" key="1">
    <citation type="journal article" date="2023" name="Life. Sci Alliance">
        <title>Evolutionary insights into 3D genome organization and epigenetic landscape of Vigna mungo.</title>
        <authorList>
            <person name="Junaid A."/>
            <person name="Singh B."/>
            <person name="Bhatia S."/>
        </authorList>
    </citation>
    <scope>NUCLEOTIDE SEQUENCE [LARGE SCALE GENOMIC DNA]</scope>
    <source>
        <strain evidence="1">Urdbean</strain>
    </source>
</reference>
<dbReference type="Proteomes" id="UP001374535">
    <property type="component" value="Chromosome 9"/>
</dbReference>
<dbReference type="AlphaFoldDB" id="A0AAQ3MWG5"/>